<evidence type="ECO:0008006" key="4">
    <source>
        <dbReference type="Google" id="ProtNLM"/>
    </source>
</evidence>
<evidence type="ECO:0000256" key="1">
    <source>
        <dbReference type="SAM" id="MobiDB-lite"/>
    </source>
</evidence>
<feature type="region of interest" description="Disordered" evidence="1">
    <location>
        <begin position="255"/>
        <end position="314"/>
    </location>
</feature>
<protein>
    <recommendedName>
        <fullName evidence="4">Retrotransposon gag domain-containing protein</fullName>
    </recommendedName>
</protein>
<gene>
    <name evidence="2" type="ORF">V9T40_006805</name>
</gene>
<dbReference type="Proteomes" id="UP001367676">
    <property type="component" value="Unassembled WGS sequence"/>
</dbReference>
<comment type="caution">
    <text evidence="2">The sequence shown here is derived from an EMBL/GenBank/DDBJ whole genome shotgun (WGS) entry which is preliminary data.</text>
</comment>
<dbReference type="EMBL" id="JBBCAQ010000007">
    <property type="protein sequence ID" value="KAK7602831.1"/>
    <property type="molecule type" value="Genomic_DNA"/>
</dbReference>
<evidence type="ECO:0000313" key="3">
    <source>
        <dbReference type="Proteomes" id="UP001367676"/>
    </source>
</evidence>
<keyword evidence="3" id="KW-1185">Reference proteome</keyword>
<organism evidence="2 3">
    <name type="scientific">Parthenolecanium corni</name>
    <dbReference type="NCBI Taxonomy" id="536013"/>
    <lineage>
        <taxon>Eukaryota</taxon>
        <taxon>Metazoa</taxon>
        <taxon>Ecdysozoa</taxon>
        <taxon>Arthropoda</taxon>
        <taxon>Hexapoda</taxon>
        <taxon>Insecta</taxon>
        <taxon>Pterygota</taxon>
        <taxon>Neoptera</taxon>
        <taxon>Paraneoptera</taxon>
        <taxon>Hemiptera</taxon>
        <taxon>Sternorrhyncha</taxon>
        <taxon>Coccoidea</taxon>
        <taxon>Coccidae</taxon>
        <taxon>Parthenolecanium</taxon>
    </lineage>
</organism>
<evidence type="ECO:0000313" key="2">
    <source>
        <dbReference type="EMBL" id="KAK7602831.1"/>
    </source>
</evidence>
<accession>A0AAN9TRE8</accession>
<sequence length="314" mass="34677">MGDNFQAAVGETLTSVAKQQKELLDLFAEHLRRNQSKPAPLIIPSRYRLFTRRQLENESIITYVTELQILAADCKYDSEMFSVTLRDVFISGLRSKTIVDRLLKEDDPTFSQVLQIALQAERVTQQVPDASSNQVVNSETASANVSASVAENQTNVSSKAQNQTNVSKSLRNVRLEKLPSSAEFQVGEKVMVQNFFDPTSPWAFGSVVKCCAPHTYSVNVNGVLYKRGIHQIRKLIASQNSATLTQPLLTVTPSTLTQNSAPKCSELGTNSTSELQETTDETTSPDQSSANGRLGRARRPPARFSPYVVENYDA</sequence>
<proteinExistence type="predicted"/>
<feature type="compositionally biased region" description="Polar residues" evidence="1">
    <location>
        <begin position="255"/>
        <end position="291"/>
    </location>
</feature>
<reference evidence="2 3" key="1">
    <citation type="submission" date="2024-03" db="EMBL/GenBank/DDBJ databases">
        <title>Adaptation during the transition from Ophiocordyceps entomopathogen to insect associate is accompanied by gene loss and intensified selection.</title>
        <authorList>
            <person name="Ward C.M."/>
            <person name="Onetto C.A."/>
            <person name="Borneman A.R."/>
        </authorList>
    </citation>
    <scope>NUCLEOTIDE SEQUENCE [LARGE SCALE GENOMIC DNA]</scope>
    <source>
        <strain evidence="2">AWRI1</strain>
        <tissue evidence="2">Single Adult Female</tissue>
    </source>
</reference>
<dbReference type="AlphaFoldDB" id="A0AAN9TRE8"/>
<name>A0AAN9TRE8_9HEMI</name>